<sequence length="402" mass="42361">MPNTLLTPQMITNEALRVLENNLVFAKNVNREYSDQFAKSGAKIGATVNVRKPPRFVGRTGAAIGIEDVTDTQVPLNISTQFGVDFTFSSQDLTLSADDFSNRYLKPAMAAIANKIDRDGLALALGVANTVGTPGTPISSATPFLTAGALMDLEGTPRDDQRGVVLDPFAQANLVDALKGLFQSGEKIKAQYEKGIMGQALGFDFAMDQNVNAYTVGPQGGVPLVNGANQTGSALVTNGWTAAAATRLNVGDVFTIAGVFAVNPQSRQSTGRLRQFVVTAQAASDAGGNATLQISPAITPAGQFQNVTNSPANGAAITVLGAANTVSNQSLAYHKDAFTLATVDLEDVSQYGAWGARANYKGISIRIVRQYAIGTDTVPCRLDVLYGWKALYPELACRICTS</sequence>
<dbReference type="EMBL" id="FZOT01000026">
    <property type="protein sequence ID" value="SNT33723.1"/>
    <property type="molecule type" value="Genomic_DNA"/>
</dbReference>
<gene>
    <name evidence="1" type="ORF">SAMN06265795_12643</name>
</gene>
<protein>
    <submittedName>
        <fullName evidence="1">P22 coat protein - gene protein 5</fullName>
    </submittedName>
</protein>
<keyword evidence="1" id="KW-0167">Capsid protein</keyword>
<reference evidence="1 2" key="1">
    <citation type="submission" date="2017-06" db="EMBL/GenBank/DDBJ databases">
        <authorList>
            <person name="Kim H.J."/>
            <person name="Triplett B.A."/>
        </authorList>
    </citation>
    <scope>NUCLEOTIDE SEQUENCE [LARGE SCALE GENOMIC DNA]</scope>
    <source>
        <strain evidence="1 2">U15</strain>
    </source>
</reference>
<name>A0A239LV94_9BURK</name>
<evidence type="ECO:0000313" key="1">
    <source>
        <dbReference type="EMBL" id="SNT33723.1"/>
    </source>
</evidence>
<dbReference type="AlphaFoldDB" id="A0A239LV94"/>
<dbReference type="Pfam" id="PF11651">
    <property type="entry name" value="P22_CoatProtein"/>
    <property type="match status" value="1"/>
</dbReference>
<dbReference type="OrthoDB" id="6689153at2"/>
<organism evidence="1 2">
    <name type="scientific">Noviherbaspirillum humi</name>
    <dbReference type="NCBI Taxonomy" id="1688639"/>
    <lineage>
        <taxon>Bacteria</taxon>
        <taxon>Pseudomonadati</taxon>
        <taxon>Pseudomonadota</taxon>
        <taxon>Betaproteobacteria</taxon>
        <taxon>Burkholderiales</taxon>
        <taxon>Oxalobacteraceae</taxon>
        <taxon>Noviherbaspirillum</taxon>
    </lineage>
</organism>
<keyword evidence="2" id="KW-1185">Reference proteome</keyword>
<dbReference type="RefSeq" id="WP_089401630.1">
    <property type="nucleotide sequence ID" value="NZ_FZOT01000026.1"/>
</dbReference>
<keyword evidence="1" id="KW-0946">Virion</keyword>
<dbReference type="Proteomes" id="UP000198284">
    <property type="component" value="Unassembled WGS sequence"/>
</dbReference>
<evidence type="ECO:0000313" key="2">
    <source>
        <dbReference type="Proteomes" id="UP000198284"/>
    </source>
</evidence>
<proteinExistence type="predicted"/>
<accession>A0A239LV94</accession>
<dbReference type="InterPro" id="IPR024659">
    <property type="entry name" value="Phage_coat_Gp5"/>
</dbReference>
<dbReference type="Gene3D" id="2.40.30.240">
    <property type="match status" value="1"/>
</dbReference>